<sequence>MKLQIKNSLILTVNPQNEVLENADIAIENGCLLAVGKVPENFEADKVIDATDQIAMPGLVNAHTHIPMSLFRNYADDLPFWPWLLEKIKPAEDHLSAEHVYWGAKLGILELIQSGVTCFSDMYFYMGEVAKVVEESGIKACLSGVLLEVSDLGPTFMKAAVDFHDSWHGKAGGRIKVFFGPHSMYLCGPEYLRETTEEALKRKTRIHIHLSESRQEVADSLEKYGKSPVQHLADLGLFECPTAAAHCVHLSVEDIELLRKHKVSVLNNPTSNLKLANGFAPVEELLKKGVNVALGTDGSASNNNVNLFEEMHLAALVNKAINDNTESVPAQQVLRMATINGAKALGLEKEIGSLEVGKRADLILLDANKPHYYPRHNPVSSIAYSAQAADVSTVLVNGKVLMENYEVKTI</sequence>
<dbReference type="PANTHER" id="PTHR43794:SF11">
    <property type="entry name" value="AMIDOHYDROLASE-RELATED DOMAIN-CONTAINING PROTEIN"/>
    <property type="match status" value="1"/>
</dbReference>
<dbReference type="InterPro" id="IPR011059">
    <property type="entry name" value="Metal-dep_hydrolase_composite"/>
</dbReference>
<gene>
    <name evidence="5" type="ORF">METZ01_LOCUS267780</name>
</gene>
<dbReference type="GO" id="GO:0016814">
    <property type="term" value="F:hydrolase activity, acting on carbon-nitrogen (but not peptide) bonds, in cyclic amidines"/>
    <property type="evidence" value="ECO:0007669"/>
    <property type="project" value="UniProtKB-ARBA"/>
</dbReference>
<evidence type="ECO:0000256" key="3">
    <source>
        <dbReference type="ARBA" id="ARBA00022833"/>
    </source>
</evidence>
<dbReference type="Pfam" id="PF01979">
    <property type="entry name" value="Amidohydro_1"/>
    <property type="match status" value="1"/>
</dbReference>
<dbReference type="FunFam" id="3.20.20.140:FF:000014">
    <property type="entry name" value="5-methylthioadenosine/S-adenosylhomocysteine deaminase"/>
    <property type="match status" value="1"/>
</dbReference>
<accession>A0A382JT55</accession>
<dbReference type="PANTHER" id="PTHR43794">
    <property type="entry name" value="AMINOHYDROLASE SSNA-RELATED"/>
    <property type="match status" value="1"/>
</dbReference>
<proteinExistence type="inferred from homology"/>
<dbReference type="CDD" id="cd01298">
    <property type="entry name" value="ATZ_TRZ_like"/>
    <property type="match status" value="1"/>
</dbReference>
<keyword evidence="1" id="KW-0479">Metal-binding</keyword>
<protein>
    <recommendedName>
        <fullName evidence="4">Amidohydrolase-related domain-containing protein</fullName>
    </recommendedName>
</protein>
<evidence type="ECO:0000313" key="5">
    <source>
        <dbReference type="EMBL" id="SVC14926.1"/>
    </source>
</evidence>
<keyword evidence="3" id="KW-0862">Zinc</keyword>
<reference evidence="5" key="1">
    <citation type="submission" date="2018-05" db="EMBL/GenBank/DDBJ databases">
        <authorList>
            <person name="Lanie J.A."/>
            <person name="Ng W.-L."/>
            <person name="Kazmierczak K.M."/>
            <person name="Andrzejewski T.M."/>
            <person name="Davidsen T.M."/>
            <person name="Wayne K.J."/>
            <person name="Tettelin H."/>
            <person name="Glass J.I."/>
            <person name="Rusch D."/>
            <person name="Podicherti R."/>
            <person name="Tsui H.-C.T."/>
            <person name="Winkler M.E."/>
        </authorList>
    </citation>
    <scope>NUCLEOTIDE SEQUENCE</scope>
</reference>
<dbReference type="SUPFAM" id="SSF51556">
    <property type="entry name" value="Metallo-dependent hydrolases"/>
    <property type="match status" value="1"/>
</dbReference>
<dbReference type="Gene3D" id="3.20.20.140">
    <property type="entry name" value="Metal-dependent hydrolases"/>
    <property type="match status" value="1"/>
</dbReference>
<evidence type="ECO:0000256" key="2">
    <source>
        <dbReference type="ARBA" id="ARBA00022801"/>
    </source>
</evidence>
<dbReference type="InterPro" id="IPR006680">
    <property type="entry name" value="Amidohydro-rel"/>
</dbReference>
<name>A0A382JT55_9ZZZZ</name>
<dbReference type="Gene3D" id="2.30.40.10">
    <property type="entry name" value="Urease, subunit C, domain 1"/>
    <property type="match status" value="1"/>
</dbReference>
<dbReference type="GO" id="GO:0019239">
    <property type="term" value="F:deaminase activity"/>
    <property type="evidence" value="ECO:0007669"/>
    <property type="project" value="InterPro"/>
</dbReference>
<organism evidence="5">
    <name type="scientific">marine metagenome</name>
    <dbReference type="NCBI Taxonomy" id="408172"/>
    <lineage>
        <taxon>unclassified sequences</taxon>
        <taxon>metagenomes</taxon>
        <taxon>ecological metagenomes</taxon>
    </lineage>
</organism>
<feature type="non-terminal residue" evidence="5">
    <location>
        <position position="410"/>
    </location>
</feature>
<dbReference type="InterPro" id="IPR023512">
    <property type="entry name" value="Deaminase_MtaD/DadD"/>
</dbReference>
<dbReference type="GO" id="GO:0046872">
    <property type="term" value="F:metal ion binding"/>
    <property type="evidence" value="ECO:0007669"/>
    <property type="project" value="UniProtKB-KW"/>
</dbReference>
<feature type="domain" description="Amidohydrolase-related" evidence="4">
    <location>
        <begin position="54"/>
        <end position="400"/>
    </location>
</feature>
<evidence type="ECO:0000259" key="4">
    <source>
        <dbReference type="Pfam" id="PF01979"/>
    </source>
</evidence>
<dbReference type="InterPro" id="IPR050287">
    <property type="entry name" value="MTA/SAH_deaminase"/>
</dbReference>
<keyword evidence="2" id="KW-0378">Hydrolase</keyword>
<dbReference type="AlphaFoldDB" id="A0A382JT55"/>
<dbReference type="HAMAP" id="MF_01281">
    <property type="entry name" value="MTA_SAH_deamin"/>
    <property type="match status" value="1"/>
</dbReference>
<evidence type="ECO:0000256" key="1">
    <source>
        <dbReference type="ARBA" id="ARBA00022723"/>
    </source>
</evidence>
<dbReference type="InterPro" id="IPR032466">
    <property type="entry name" value="Metal_Hydrolase"/>
</dbReference>
<dbReference type="EMBL" id="UINC01076093">
    <property type="protein sequence ID" value="SVC14926.1"/>
    <property type="molecule type" value="Genomic_DNA"/>
</dbReference>
<dbReference type="SUPFAM" id="SSF51338">
    <property type="entry name" value="Composite domain of metallo-dependent hydrolases"/>
    <property type="match status" value="1"/>
</dbReference>